<dbReference type="Proteomes" id="UP000825935">
    <property type="component" value="Chromosome 33"/>
</dbReference>
<gene>
    <name evidence="1" type="ORF">KP509_33G012700</name>
</gene>
<evidence type="ECO:0000313" key="2">
    <source>
        <dbReference type="Proteomes" id="UP000825935"/>
    </source>
</evidence>
<proteinExistence type="predicted"/>
<evidence type="ECO:0000313" key="1">
    <source>
        <dbReference type="EMBL" id="KAH7285100.1"/>
    </source>
</evidence>
<comment type="caution">
    <text evidence="1">The sequence shown here is derived from an EMBL/GenBank/DDBJ whole genome shotgun (WGS) entry which is preliminary data.</text>
</comment>
<dbReference type="EMBL" id="CM035438">
    <property type="protein sequence ID" value="KAH7285100.1"/>
    <property type="molecule type" value="Genomic_DNA"/>
</dbReference>
<protein>
    <submittedName>
        <fullName evidence="1">Uncharacterized protein</fullName>
    </submittedName>
</protein>
<organism evidence="1 2">
    <name type="scientific">Ceratopteris richardii</name>
    <name type="common">Triangle waterfern</name>
    <dbReference type="NCBI Taxonomy" id="49495"/>
    <lineage>
        <taxon>Eukaryota</taxon>
        <taxon>Viridiplantae</taxon>
        <taxon>Streptophyta</taxon>
        <taxon>Embryophyta</taxon>
        <taxon>Tracheophyta</taxon>
        <taxon>Polypodiopsida</taxon>
        <taxon>Polypodiidae</taxon>
        <taxon>Polypodiales</taxon>
        <taxon>Pteridineae</taxon>
        <taxon>Pteridaceae</taxon>
        <taxon>Parkerioideae</taxon>
        <taxon>Ceratopteris</taxon>
    </lineage>
</organism>
<dbReference type="AlphaFoldDB" id="A0A8T2QNG5"/>
<name>A0A8T2QNG5_CERRI</name>
<accession>A0A8T2QNG5</accession>
<sequence>MEREVTSFRTQVSSECSHIGFSSKLGHSKSPKLNRLYCLHGSMRIRVVRRSPCNNEKDGSLHSMNEEKDLQHNTLARTKIILIVDEGHNR</sequence>
<keyword evidence="2" id="KW-1185">Reference proteome</keyword>
<reference evidence="1" key="1">
    <citation type="submission" date="2021-08" db="EMBL/GenBank/DDBJ databases">
        <title>WGS assembly of Ceratopteris richardii.</title>
        <authorList>
            <person name="Marchant D.B."/>
            <person name="Chen G."/>
            <person name="Jenkins J."/>
            <person name="Shu S."/>
            <person name="Leebens-Mack J."/>
            <person name="Grimwood J."/>
            <person name="Schmutz J."/>
            <person name="Soltis P."/>
            <person name="Soltis D."/>
            <person name="Chen Z.-H."/>
        </authorList>
    </citation>
    <scope>NUCLEOTIDE SEQUENCE</scope>
    <source>
        <strain evidence="1">Whitten #5841</strain>
        <tissue evidence="1">Leaf</tissue>
    </source>
</reference>